<dbReference type="Proteomes" id="UP000702209">
    <property type="component" value="Unassembled WGS sequence"/>
</dbReference>
<gene>
    <name evidence="1" type="ORF">IU459_04515</name>
</gene>
<evidence type="ECO:0000313" key="1">
    <source>
        <dbReference type="EMBL" id="MBF6296807.1"/>
    </source>
</evidence>
<organism evidence="1 2">
    <name type="scientific">Nocardia amamiensis</name>
    <dbReference type="NCBI Taxonomy" id="404578"/>
    <lineage>
        <taxon>Bacteria</taxon>
        <taxon>Bacillati</taxon>
        <taxon>Actinomycetota</taxon>
        <taxon>Actinomycetes</taxon>
        <taxon>Mycobacteriales</taxon>
        <taxon>Nocardiaceae</taxon>
        <taxon>Nocardia</taxon>
    </lineage>
</organism>
<name>A0ABS0CLY6_9NOCA</name>
<keyword evidence="2" id="KW-1185">Reference proteome</keyword>
<protein>
    <recommendedName>
        <fullName evidence="3">DUF3263 domain-containing protein</fullName>
    </recommendedName>
</protein>
<evidence type="ECO:0000313" key="2">
    <source>
        <dbReference type="Proteomes" id="UP000702209"/>
    </source>
</evidence>
<evidence type="ECO:0008006" key="3">
    <source>
        <dbReference type="Google" id="ProtNLM"/>
    </source>
</evidence>
<proteinExistence type="predicted"/>
<accession>A0ABS0CLY6</accession>
<reference evidence="1 2" key="1">
    <citation type="submission" date="2020-10" db="EMBL/GenBank/DDBJ databases">
        <title>Identification of Nocardia species via Next-generation sequencing and recognition of intraspecies genetic diversity.</title>
        <authorList>
            <person name="Li P."/>
            <person name="Li P."/>
            <person name="Lu B."/>
        </authorList>
    </citation>
    <scope>NUCLEOTIDE SEQUENCE [LARGE SCALE GENOMIC DNA]</scope>
    <source>
        <strain evidence="1 2">BJ06-0157</strain>
    </source>
</reference>
<sequence>MSTTPSDRTLRARIAAHESWSRTENRAARTAKARDALLVKFDRLVDPDGLLSPEERAYRSAQARKAHYIRLALKSAQARRRRGQNHKGGEL</sequence>
<dbReference type="EMBL" id="JADLQX010000002">
    <property type="protein sequence ID" value="MBF6296807.1"/>
    <property type="molecule type" value="Genomic_DNA"/>
</dbReference>
<dbReference type="RefSeq" id="WP_195128130.1">
    <property type="nucleotide sequence ID" value="NZ_JADLQX010000002.1"/>
</dbReference>
<comment type="caution">
    <text evidence="1">The sequence shown here is derived from an EMBL/GenBank/DDBJ whole genome shotgun (WGS) entry which is preliminary data.</text>
</comment>